<dbReference type="InterPro" id="IPR043502">
    <property type="entry name" value="DNA/RNA_pol_sf"/>
</dbReference>
<feature type="compositionally biased region" description="Polar residues" evidence="1">
    <location>
        <begin position="131"/>
        <end position="151"/>
    </location>
</feature>
<feature type="region of interest" description="Disordered" evidence="1">
    <location>
        <begin position="131"/>
        <end position="161"/>
    </location>
</feature>
<evidence type="ECO:0000256" key="1">
    <source>
        <dbReference type="SAM" id="MobiDB-lite"/>
    </source>
</evidence>
<dbReference type="Pfam" id="PF08284">
    <property type="entry name" value="RVP_2"/>
    <property type="match status" value="1"/>
</dbReference>
<keyword evidence="3" id="KW-1185">Reference proteome</keyword>
<protein>
    <submittedName>
        <fullName evidence="2">Transposon Ty3-I Gag-Pol polyprotein</fullName>
    </submittedName>
</protein>
<proteinExistence type="predicted"/>
<dbReference type="AlphaFoldDB" id="A0A5B6WYP1"/>
<gene>
    <name evidence="2" type="ORF">EPI10_030489</name>
</gene>
<dbReference type="InterPro" id="IPR032567">
    <property type="entry name" value="RTL1-rel"/>
</dbReference>
<dbReference type="PANTHER" id="PTHR15503:SF45">
    <property type="entry name" value="RNA-DIRECTED DNA POLYMERASE HOMOLOG"/>
    <property type="match status" value="1"/>
</dbReference>
<sequence>MCIRFEDGLNDEINMLMGARELREFVVLSDRTQKIEEICNSKKQNNRKVWDFSKRSLSRPFLAPPSKKSREAFSRFTSPLSVGSIRNAPKTICEQCGKLHIGECRTKMDACFRYGSTNHLMRNCSRKTGDTNDWSVKPQSTSHNGRRSGQSNNTGVNCNGTNVTTIRSEARELDRRMPSELGRKLLHPIIQGCDFPADLMLLPFCEFDIILGMDWLSLHDAMVNYKLKWIDLKCQNGEIITVESDRLDCATKVPIVNEFLDVFPKELHGLPPDREVEFVIDLVPRTAPISITPYRITLAVLKELKTQLQELSDKGFI</sequence>
<reference evidence="3" key="1">
    <citation type="journal article" date="2019" name="Plant Biotechnol. J.">
        <title>Genome sequencing of the Australian wild diploid species Gossypium australe highlights disease resistance and delayed gland morphogenesis.</title>
        <authorList>
            <person name="Cai Y."/>
            <person name="Cai X."/>
            <person name="Wang Q."/>
            <person name="Wang P."/>
            <person name="Zhang Y."/>
            <person name="Cai C."/>
            <person name="Xu Y."/>
            <person name="Wang K."/>
            <person name="Zhou Z."/>
            <person name="Wang C."/>
            <person name="Geng S."/>
            <person name="Li B."/>
            <person name="Dong Q."/>
            <person name="Hou Y."/>
            <person name="Wang H."/>
            <person name="Ai P."/>
            <person name="Liu Z."/>
            <person name="Yi F."/>
            <person name="Sun M."/>
            <person name="An G."/>
            <person name="Cheng J."/>
            <person name="Zhang Y."/>
            <person name="Shi Q."/>
            <person name="Xie Y."/>
            <person name="Shi X."/>
            <person name="Chang Y."/>
            <person name="Huang F."/>
            <person name="Chen Y."/>
            <person name="Hong S."/>
            <person name="Mi L."/>
            <person name="Sun Q."/>
            <person name="Zhang L."/>
            <person name="Zhou B."/>
            <person name="Peng R."/>
            <person name="Zhang X."/>
            <person name="Liu F."/>
        </authorList>
    </citation>
    <scope>NUCLEOTIDE SEQUENCE [LARGE SCALE GENOMIC DNA]</scope>
    <source>
        <strain evidence="3">cv. PA1801</strain>
    </source>
</reference>
<dbReference type="EMBL" id="SMMG02000001">
    <property type="protein sequence ID" value="KAA3486598.1"/>
    <property type="molecule type" value="Genomic_DNA"/>
</dbReference>
<dbReference type="OrthoDB" id="437338at2759"/>
<accession>A0A5B6WYP1</accession>
<name>A0A5B6WYP1_9ROSI</name>
<dbReference type="InterPro" id="IPR021109">
    <property type="entry name" value="Peptidase_aspartic_dom_sf"/>
</dbReference>
<organism evidence="2 3">
    <name type="scientific">Gossypium australe</name>
    <dbReference type="NCBI Taxonomy" id="47621"/>
    <lineage>
        <taxon>Eukaryota</taxon>
        <taxon>Viridiplantae</taxon>
        <taxon>Streptophyta</taxon>
        <taxon>Embryophyta</taxon>
        <taxon>Tracheophyta</taxon>
        <taxon>Spermatophyta</taxon>
        <taxon>Magnoliopsida</taxon>
        <taxon>eudicotyledons</taxon>
        <taxon>Gunneridae</taxon>
        <taxon>Pentapetalae</taxon>
        <taxon>rosids</taxon>
        <taxon>malvids</taxon>
        <taxon>Malvales</taxon>
        <taxon>Malvaceae</taxon>
        <taxon>Malvoideae</taxon>
        <taxon>Gossypium</taxon>
    </lineage>
</organism>
<evidence type="ECO:0000313" key="3">
    <source>
        <dbReference type="Proteomes" id="UP000325315"/>
    </source>
</evidence>
<dbReference type="Proteomes" id="UP000325315">
    <property type="component" value="Unassembled WGS sequence"/>
</dbReference>
<dbReference type="PANTHER" id="PTHR15503">
    <property type="entry name" value="LDOC1 RELATED"/>
    <property type="match status" value="1"/>
</dbReference>
<dbReference type="SUPFAM" id="SSF56672">
    <property type="entry name" value="DNA/RNA polymerases"/>
    <property type="match status" value="1"/>
</dbReference>
<feature type="compositionally biased region" description="Low complexity" evidence="1">
    <location>
        <begin position="152"/>
        <end position="161"/>
    </location>
</feature>
<comment type="caution">
    <text evidence="2">The sequence shown here is derived from an EMBL/GenBank/DDBJ whole genome shotgun (WGS) entry which is preliminary data.</text>
</comment>
<dbReference type="Gene3D" id="2.40.70.10">
    <property type="entry name" value="Acid Proteases"/>
    <property type="match status" value="1"/>
</dbReference>
<evidence type="ECO:0000313" key="2">
    <source>
        <dbReference type="EMBL" id="KAA3486598.1"/>
    </source>
</evidence>